<accession>M5UEL9</accession>
<organism evidence="2 3">
    <name type="scientific">Rhodopirellula sallentina SM41</name>
    <dbReference type="NCBI Taxonomy" id="1263870"/>
    <lineage>
        <taxon>Bacteria</taxon>
        <taxon>Pseudomonadati</taxon>
        <taxon>Planctomycetota</taxon>
        <taxon>Planctomycetia</taxon>
        <taxon>Pirellulales</taxon>
        <taxon>Pirellulaceae</taxon>
        <taxon>Rhodopirellula</taxon>
    </lineage>
</organism>
<dbReference type="Proteomes" id="UP000011885">
    <property type="component" value="Unassembled WGS sequence"/>
</dbReference>
<dbReference type="EMBL" id="ANOH01000277">
    <property type="protein sequence ID" value="EMI54453.1"/>
    <property type="molecule type" value="Genomic_DNA"/>
</dbReference>
<gene>
    <name evidence="2" type="ORF">RSSM_04108</name>
</gene>
<proteinExistence type="predicted"/>
<feature type="compositionally biased region" description="Basic residues" evidence="1">
    <location>
        <begin position="41"/>
        <end position="57"/>
    </location>
</feature>
<feature type="region of interest" description="Disordered" evidence="1">
    <location>
        <begin position="41"/>
        <end position="75"/>
    </location>
</feature>
<protein>
    <submittedName>
        <fullName evidence="2">Uncharacterized protein</fullName>
    </submittedName>
</protein>
<dbReference type="AlphaFoldDB" id="M5UEL9"/>
<name>M5UEL9_9BACT</name>
<sequence length="75" mass="8625">MSSHGVLPRIPIQYRGRFSLTDEIAQGLPTIHRASSDRRHVGRMMKTGHRRLTTRVRRSPEHRSCRNFASLGPAY</sequence>
<comment type="caution">
    <text evidence="2">The sequence shown here is derived from an EMBL/GenBank/DDBJ whole genome shotgun (WGS) entry which is preliminary data.</text>
</comment>
<evidence type="ECO:0000256" key="1">
    <source>
        <dbReference type="SAM" id="MobiDB-lite"/>
    </source>
</evidence>
<evidence type="ECO:0000313" key="3">
    <source>
        <dbReference type="Proteomes" id="UP000011885"/>
    </source>
</evidence>
<evidence type="ECO:0000313" key="2">
    <source>
        <dbReference type="EMBL" id="EMI54453.1"/>
    </source>
</evidence>
<keyword evidence="3" id="KW-1185">Reference proteome</keyword>
<reference evidence="2 3" key="1">
    <citation type="journal article" date="2013" name="Mar. Genomics">
        <title>Expression of sulfatases in Rhodopirellula baltica and the diversity of sulfatases in the genus Rhodopirellula.</title>
        <authorList>
            <person name="Wegner C.E."/>
            <person name="Richter-Heitmann T."/>
            <person name="Klindworth A."/>
            <person name="Klockow C."/>
            <person name="Richter M."/>
            <person name="Achstetter T."/>
            <person name="Glockner F.O."/>
            <person name="Harder J."/>
        </authorList>
    </citation>
    <scope>NUCLEOTIDE SEQUENCE [LARGE SCALE GENOMIC DNA]</scope>
    <source>
        <strain evidence="2 3">SM41</strain>
    </source>
</reference>